<sequence length="245" mass="26880">MVKRIAALLVSAAVLSAVVIGCNYENQAQKSDTDYGSRETGDPKTIGNKAFGTMSTNPNQHMNAFFEYSSKISNQVSSINGIASGLVFLTDKNAYVGLLLDWTAVGTRNSGGTLEQDNTGTTEGVYNHATGSNFTNNQRLAGPYNSYFTVNDYNNLSDELKQTIALKVRKMAPTVQEVHISANMELVNHFNEYAKIAWGGRSLMPSLDEFNNLVKYHFAGGTTMPKTISDPIVIPHRQERNRGQK</sequence>
<keyword evidence="3" id="KW-1185">Reference proteome</keyword>
<protein>
    <submittedName>
        <fullName evidence="2">YhcN/YlaJ family sporulation lipoprotein</fullName>
    </submittedName>
</protein>
<proteinExistence type="predicted"/>
<name>A0ABT9TZI3_PAEHA</name>
<accession>A0ABT9TZI3</accession>
<feature type="chain" id="PRO_5045881291" evidence="1">
    <location>
        <begin position="22"/>
        <end position="245"/>
    </location>
</feature>
<gene>
    <name evidence="2" type="ORF">J2T15_001706</name>
</gene>
<feature type="signal peptide" evidence="1">
    <location>
        <begin position="1"/>
        <end position="21"/>
    </location>
</feature>
<evidence type="ECO:0000256" key="1">
    <source>
        <dbReference type="SAM" id="SignalP"/>
    </source>
</evidence>
<dbReference type="RefSeq" id="WP_307202971.1">
    <property type="nucleotide sequence ID" value="NZ_JAUSSU010000003.1"/>
</dbReference>
<organism evidence="2 3">
    <name type="scientific">Paenibacillus harenae</name>
    <dbReference type="NCBI Taxonomy" id="306543"/>
    <lineage>
        <taxon>Bacteria</taxon>
        <taxon>Bacillati</taxon>
        <taxon>Bacillota</taxon>
        <taxon>Bacilli</taxon>
        <taxon>Bacillales</taxon>
        <taxon>Paenibacillaceae</taxon>
        <taxon>Paenibacillus</taxon>
    </lineage>
</organism>
<keyword evidence="1" id="KW-0732">Signal</keyword>
<dbReference type="Proteomes" id="UP001229346">
    <property type="component" value="Unassembled WGS sequence"/>
</dbReference>
<comment type="caution">
    <text evidence="2">The sequence shown here is derived from an EMBL/GenBank/DDBJ whole genome shotgun (WGS) entry which is preliminary data.</text>
</comment>
<evidence type="ECO:0000313" key="3">
    <source>
        <dbReference type="Proteomes" id="UP001229346"/>
    </source>
</evidence>
<dbReference type="EMBL" id="JAUSSU010000003">
    <property type="protein sequence ID" value="MDQ0112271.1"/>
    <property type="molecule type" value="Genomic_DNA"/>
</dbReference>
<keyword evidence="2" id="KW-0449">Lipoprotein</keyword>
<reference evidence="2 3" key="1">
    <citation type="submission" date="2023-07" db="EMBL/GenBank/DDBJ databases">
        <title>Sorghum-associated microbial communities from plants grown in Nebraska, USA.</title>
        <authorList>
            <person name="Schachtman D."/>
        </authorList>
    </citation>
    <scope>NUCLEOTIDE SEQUENCE [LARGE SCALE GENOMIC DNA]</scope>
    <source>
        <strain evidence="2 3">CC482</strain>
    </source>
</reference>
<evidence type="ECO:0000313" key="2">
    <source>
        <dbReference type="EMBL" id="MDQ0112271.1"/>
    </source>
</evidence>
<dbReference type="PROSITE" id="PS51257">
    <property type="entry name" value="PROKAR_LIPOPROTEIN"/>
    <property type="match status" value="1"/>
</dbReference>